<keyword evidence="2" id="KW-1185">Reference proteome</keyword>
<dbReference type="InParanoid" id="A0A2T3ATF6"/>
<name>A0A2T3ATF6_AMORE</name>
<dbReference type="OrthoDB" id="2153847at2759"/>
<organism evidence="1 2">
    <name type="scientific">Amorphotheca resinae ATCC 22711</name>
    <dbReference type="NCBI Taxonomy" id="857342"/>
    <lineage>
        <taxon>Eukaryota</taxon>
        <taxon>Fungi</taxon>
        <taxon>Dikarya</taxon>
        <taxon>Ascomycota</taxon>
        <taxon>Pezizomycotina</taxon>
        <taxon>Leotiomycetes</taxon>
        <taxon>Helotiales</taxon>
        <taxon>Amorphothecaceae</taxon>
        <taxon>Amorphotheca</taxon>
    </lineage>
</organism>
<dbReference type="EMBL" id="KZ679016">
    <property type="protein sequence ID" value="PSS10769.1"/>
    <property type="molecule type" value="Genomic_DNA"/>
</dbReference>
<dbReference type="Proteomes" id="UP000241818">
    <property type="component" value="Unassembled WGS sequence"/>
</dbReference>
<dbReference type="AlphaFoldDB" id="A0A2T3ATF6"/>
<sequence>MLHGREVPQEHSHNRFLDGVRANLALNNPAGITDPVFGLLGDAAAAAGAGTITNLACLHQATADQAFTNAKAAGNVTGQADALMYAALERNTGKVGLASVSCNETAVNPEIQAVQQHQDPASANAASVNKAIVLSLAKQLASIGADPQEALLSGTFAPGSLSDNTGKGNTCDTADDVEGCIFSQNLLVNDATAEEISAAVAGISSSSSTTCSSTASVGAQAANETAIPTETATATPTSTAADAFNSALGVTASKLKARASANVQTFTGTLGGAAPAVIQSTGDRPFSVNGSTFINKTAALQRSCSVQNTACSNAANSGTLPGTTVADCNAQEVACNAAAS</sequence>
<dbReference type="RefSeq" id="XP_024717948.1">
    <property type="nucleotide sequence ID" value="XM_024862979.1"/>
</dbReference>
<gene>
    <name evidence="1" type="ORF">M430DRAFT_145929</name>
</gene>
<reference evidence="1 2" key="1">
    <citation type="journal article" date="2018" name="New Phytol.">
        <title>Comparative genomics and transcriptomics depict ericoid mycorrhizal fungi as versatile saprotrophs and plant mutualists.</title>
        <authorList>
            <person name="Martino E."/>
            <person name="Morin E."/>
            <person name="Grelet G.A."/>
            <person name="Kuo A."/>
            <person name="Kohler A."/>
            <person name="Daghino S."/>
            <person name="Barry K.W."/>
            <person name="Cichocki N."/>
            <person name="Clum A."/>
            <person name="Dockter R.B."/>
            <person name="Hainaut M."/>
            <person name="Kuo R.C."/>
            <person name="LaButti K."/>
            <person name="Lindahl B.D."/>
            <person name="Lindquist E.A."/>
            <person name="Lipzen A."/>
            <person name="Khouja H.R."/>
            <person name="Magnuson J."/>
            <person name="Murat C."/>
            <person name="Ohm R.A."/>
            <person name="Singer S.W."/>
            <person name="Spatafora J.W."/>
            <person name="Wang M."/>
            <person name="Veneault-Fourrey C."/>
            <person name="Henrissat B."/>
            <person name="Grigoriev I.V."/>
            <person name="Martin F.M."/>
            <person name="Perotto S."/>
        </authorList>
    </citation>
    <scope>NUCLEOTIDE SEQUENCE [LARGE SCALE GENOMIC DNA]</scope>
    <source>
        <strain evidence="1 2">ATCC 22711</strain>
    </source>
</reference>
<evidence type="ECO:0000313" key="1">
    <source>
        <dbReference type="EMBL" id="PSS10769.1"/>
    </source>
</evidence>
<dbReference type="PANTHER" id="PTHR34587">
    <property type="entry name" value="VWFA DOMAIN-CONTAINING PROTEIN"/>
    <property type="match status" value="1"/>
</dbReference>
<dbReference type="PANTHER" id="PTHR34587:SF1">
    <property type="entry name" value="CIRCUMSPOROZOITE PROTEIN"/>
    <property type="match status" value="1"/>
</dbReference>
<proteinExistence type="predicted"/>
<dbReference type="STRING" id="857342.A0A2T3ATF6"/>
<protein>
    <submittedName>
        <fullName evidence="1">Uncharacterized protein</fullName>
    </submittedName>
</protein>
<accession>A0A2T3ATF6</accession>
<dbReference type="InterPro" id="IPR053216">
    <property type="entry name" value="Appressorial_penetr-assoc"/>
</dbReference>
<dbReference type="GeneID" id="36571060"/>
<evidence type="ECO:0000313" key="2">
    <source>
        <dbReference type="Proteomes" id="UP000241818"/>
    </source>
</evidence>